<accession>K1XI86</accession>
<keyword evidence="1" id="KW-0472">Membrane</keyword>
<proteinExistence type="predicted"/>
<gene>
    <name evidence="2" type="ORF">ACD_80C00146G0012</name>
</gene>
<keyword evidence="1" id="KW-0812">Transmembrane</keyword>
<dbReference type="AlphaFoldDB" id="K1XI86"/>
<feature type="transmembrane region" description="Helical" evidence="1">
    <location>
        <begin position="248"/>
        <end position="267"/>
    </location>
</feature>
<name>K1XI86_9BACT</name>
<organism evidence="2">
    <name type="scientific">uncultured bacterium</name>
    <name type="common">gcode 4</name>
    <dbReference type="NCBI Taxonomy" id="1234023"/>
    <lineage>
        <taxon>Bacteria</taxon>
        <taxon>environmental samples</taxon>
    </lineage>
</organism>
<evidence type="ECO:0000313" key="2">
    <source>
        <dbReference type="EMBL" id="EKD24857.1"/>
    </source>
</evidence>
<sequence length="684" mass="78857">MHIKEKKFLYLNEEHVFNFVEEAQNGIKIKMFVGFQSDKFLDFQKDLLQEFVAELKDKISDEEYDVDTIKNNFEIALQNLNVRLKAFADKVRDVDFFGIKWYIQLVLDNIVMLSMIGDVSVMIFRNEKLYYSLSNSLNDKGKIDLFSDFIEGDLETHDQILYVGTKISDVFDTSDFKEMESILKSEDTHLINFFQELLNARLDKKSFGFIFHYLITGAPVKAHEEYISKMSENSFFLKIKNTLFKNKYQATVAILGIFILFMVINLLSQVLKSNTDTFVTSDGVTIDLTIEDIKKDLFMFQGMDPTSEEKSLKYNEILSKLDVLESKGRWLEDVAQFRKLLQSEYYKWFNIVYVSNLSKFDDATLGKKTKILSFNPAEVSQLGDIQSLYVWRNMIIAGSKSALVGSLDDNMRGSLVDYNLPPADMMKGCGLNLLKDGLYCFTTNSNIYSINKEWAQPVTTTDTEPFTKNIAGVVTYGKANLYVFENNVSAAGNTTLVTRYRNTLGSQTIYQGGQKYYLGANMTGFNFGSGLSNFAVDWSFLARKEGKLYQFRRNPPTAFTLDAREIRLLWGDKKILQYSNDVKIISSINSKYIYLFDRINQTFTVYDSRPAKNADQYNYTYGLYYVFMFKFDLGGTNRVVDIDIPDPSGNRPEMYILTNEWVNKVSLYDFIDSIQNNKVLKQLN</sequence>
<comment type="caution">
    <text evidence="2">The sequence shown here is derived from an EMBL/GenBank/DDBJ whole genome shotgun (WGS) entry which is preliminary data.</text>
</comment>
<dbReference type="EMBL" id="AMFJ01036153">
    <property type="protein sequence ID" value="EKD24857.1"/>
    <property type="molecule type" value="Genomic_DNA"/>
</dbReference>
<evidence type="ECO:0000256" key="1">
    <source>
        <dbReference type="SAM" id="Phobius"/>
    </source>
</evidence>
<reference evidence="2" key="1">
    <citation type="journal article" date="2012" name="Science">
        <title>Fermentation, hydrogen, and sulfur metabolism in multiple uncultivated bacterial phyla.</title>
        <authorList>
            <person name="Wrighton K.C."/>
            <person name="Thomas B.C."/>
            <person name="Sharon I."/>
            <person name="Miller C.S."/>
            <person name="Castelle C.J."/>
            <person name="VerBerkmoes N.C."/>
            <person name="Wilkins M.J."/>
            <person name="Hettich R.L."/>
            <person name="Lipton M.S."/>
            <person name="Williams K.H."/>
            <person name="Long P.E."/>
            <person name="Banfield J.F."/>
        </authorList>
    </citation>
    <scope>NUCLEOTIDE SEQUENCE [LARGE SCALE GENOMIC DNA]</scope>
</reference>
<protein>
    <submittedName>
        <fullName evidence="2">Uncharacterized protein</fullName>
    </submittedName>
</protein>
<keyword evidence="1" id="KW-1133">Transmembrane helix</keyword>